<dbReference type="InterPro" id="IPR037171">
    <property type="entry name" value="NagB/RpiA_transferase-like"/>
</dbReference>
<dbReference type="NCBIfam" id="NF001924">
    <property type="entry name" value="PRK00702.1"/>
    <property type="match status" value="1"/>
</dbReference>
<dbReference type="NCBIfam" id="TIGR00021">
    <property type="entry name" value="rpiA"/>
    <property type="match status" value="1"/>
</dbReference>
<dbReference type="GO" id="GO:0005829">
    <property type="term" value="C:cytosol"/>
    <property type="evidence" value="ECO:0007669"/>
    <property type="project" value="TreeGrafter"/>
</dbReference>
<dbReference type="Pfam" id="PF06026">
    <property type="entry name" value="Rib_5-P_isom_A"/>
    <property type="match status" value="1"/>
</dbReference>
<accession>A0A927BRG7</accession>
<dbReference type="HAMAP" id="MF_00170">
    <property type="entry name" value="Rib_5P_isom_A"/>
    <property type="match status" value="1"/>
</dbReference>
<evidence type="ECO:0000313" key="4">
    <source>
        <dbReference type="EMBL" id="MBD2844194.1"/>
    </source>
</evidence>
<feature type="binding site" evidence="3">
    <location>
        <begin position="25"/>
        <end position="28"/>
    </location>
    <ligand>
        <name>substrate</name>
    </ligand>
</feature>
<feature type="binding site" evidence="3">
    <location>
        <position position="120"/>
    </location>
    <ligand>
        <name>substrate</name>
    </ligand>
</feature>
<gene>
    <name evidence="3 4" type="primary">rpiA</name>
    <name evidence="4" type="ORF">IDH44_03255</name>
</gene>
<evidence type="ECO:0000256" key="2">
    <source>
        <dbReference type="ARBA" id="ARBA00023235"/>
    </source>
</evidence>
<evidence type="ECO:0000256" key="1">
    <source>
        <dbReference type="ARBA" id="ARBA00001713"/>
    </source>
</evidence>
<feature type="active site" description="Proton acceptor" evidence="3">
    <location>
        <position position="102"/>
    </location>
</feature>
<dbReference type="Proteomes" id="UP000621560">
    <property type="component" value="Unassembled WGS sequence"/>
</dbReference>
<dbReference type="AlphaFoldDB" id="A0A927BRG7"/>
<comment type="catalytic activity">
    <reaction evidence="1 3">
        <text>aldehydo-D-ribose 5-phosphate = D-ribulose 5-phosphate</text>
        <dbReference type="Rhea" id="RHEA:14657"/>
        <dbReference type="ChEBI" id="CHEBI:58121"/>
        <dbReference type="ChEBI" id="CHEBI:58273"/>
        <dbReference type="EC" id="5.3.1.6"/>
    </reaction>
</comment>
<dbReference type="PANTHER" id="PTHR11934">
    <property type="entry name" value="RIBOSE-5-PHOSPHATE ISOMERASE"/>
    <property type="match status" value="1"/>
</dbReference>
<feature type="binding site" evidence="3">
    <location>
        <begin position="93"/>
        <end position="96"/>
    </location>
    <ligand>
        <name>substrate</name>
    </ligand>
</feature>
<comment type="subunit">
    <text evidence="3">Homodimer.</text>
</comment>
<name>A0A927BRG7_9BACL</name>
<dbReference type="EC" id="5.3.1.6" evidence="3"/>
<dbReference type="CDD" id="cd01398">
    <property type="entry name" value="RPI_A"/>
    <property type="match status" value="1"/>
</dbReference>
<comment type="similarity">
    <text evidence="3">Belongs to the ribose 5-phosphate isomerase family.</text>
</comment>
<evidence type="ECO:0000256" key="3">
    <source>
        <dbReference type="HAMAP-Rule" id="MF_00170"/>
    </source>
</evidence>
<comment type="function">
    <text evidence="3">Catalyzes the reversible conversion of ribose-5-phosphate to ribulose 5-phosphate.</text>
</comment>
<dbReference type="GO" id="GO:0004751">
    <property type="term" value="F:ribose-5-phosphate isomerase activity"/>
    <property type="evidence" value="ECO:0007669"/>
    <property type="project" value="UniProtKB-UniRule"/>
</dbReference>
<dbReference type="PANTHER" id="PTHR11934:SF0">
    <property type="entry name" value="RIBOSE-5-PHOSPHATE ISOMERASE"/>
    <property type="match status" value="1"/>
</dbReference>
<proteinExistence type="inferred from homology"/>
<comment type="caution">
    <text evidence="4">The sequence shown here is derived from an EMBL/GenBank/DDBJ whole genome shotgun (WGS) entry which is preliminary data.</text>
</comment>
<keyword evidence="2 3" id="KW-0413">Isomerase</keyword>
<evidence type="ECO:0000313" key="5">
    <source>
        <dbReference type="Proteomes" id="UP000621560"/>
    </source>
</evidence>
<dbReference type="FunFam" id="3.40.50.1360:FF:000001">
    <property type="entry name" value="Ribose-5-phosphate isomerase A"/>
    <property type="match status" value="1"/>
</dbReference>
<dbReference type="GO" id="GO:0009052">
    <property type="term" value="P:pentose-phosphate shunt, non-oxidative branch"/>
    <property type="evidence" value="ECO:0007669"/>
    <property type="project" value="UniProtKB-UniRule"/>
</dbReference>
<dbReference type="InterPro" id="IPR020672">
    <property type="entry name" value="Ribose5P_isomerase_typA_subgr"/>
</dbReference>
<dbReference type="SUPFAM" id="SSF75445">
    <property type="entry name" value="D-ribose-5-phosphate isomerase (RpiA), lid domain"/>
    <property type="match status" value="1"/>
</dbReference>
<dbReference type="EMBL" id="JACXIZ010000009">
    <property type="protein sequence ID" value="MBD2844194.1"/>
    <property type="molecule type" value="Genomic_DNA"/>
</dbReference>
<dbReference type="Gene3D" id="3.30.70.260">
    <property type="match status" value="1"/>
</dbReference>
<dbReference type="InterPro" id="IPR004788">
    <property type="entry name" value="Ribose5P_isomerase_type_A"/>
</dbReference>
<comment type="pathway">
    <text evidence="3">Carbohydrate degradation; pentose phosphate pathway; D-ribose 5-phosphate from D-ribulose 5-phosphate (non-oxidative stage): step 1/1.</text>
</comment>
<dbReference type="RefSeq" id="WP_190914666.1">
    <property type="nucleotide sequence ID" value="NZ_JACXIZ010000009.1"/>
</dbReference>
<organism evidence="4 5">
    <name type="scientific">Paenibacillus sabuli</name>
    <dbReference type="NCBI Taxonomy" id="2772509"/>
    <lineage>
        <taxon>Bacteria</taxon>
        <taxon>Bacillati</taxon>
        <taxon>Bacillota</taxon>
        <taxon>Bacilli</taxon>
        <taxon>Bacillales</taxon>
        <taxon>Paenibacillaceae</taxon>
        <taxon>Paenibacillus</taxon>
    </lineage>
</organism>
<dbReference type="GO" id="GO:0006014">
    <property type="term" value="P:D-ribose metabolic process"/>
    <property type="evidence" value="ECO:0007669"/>
    <property type="project" value="TreeGrafter"/>
</dbReference>
<dbReference type="SUPFAM" id="SSF100950">
    <property type="entry name" value="NagB/RpiA/CoA transferase-like"/>
    <property type="match status" value="1"/>
</dbReference>
<protein>
    <recommendedName>
        <fullName evidence="3">Ribose-5-phosphate isomerase A</fullName>
        <ecNumber evidence="3">5.3.1.6</ecNumber>
    </recommendedName>
    <alternativeName>
        <fullName evidence="3">Phosphoriboisomerase A</fullName>
        <shortName evidence="3">PRI</shortName>
    </alternativeName>
</protein>
<feature type="binding site" evidence="3">
    <location>
        <begin position="80"/>
        <end position="83"/>
    </location>
    <ligand>
        <name>substrate</name>
    </ligand>
</feature>
<reference evidence="4" key="1">
    <citation type="submission" date="2020-09" db="EMBL/GenBank/DDBJ databases">
        <title>A novel bacterium of genus Paenibacillus, isolated from South China Sea.</title>
        <authorList>
            <person name="Huang H."/>
            <person name="Mo K."/>
            <person name="Hu Y."/>
        </authorList>
    </citation>
    <scope>NUCLEOTIDE SEQUENCE</scope>
    <source>
        <strain evidence="4">IB182496</strain>
    </source>
</reference>
<sequence length="222" mass="23613">MQAKRMAAERAAQLVKDGMAVGLGTGSTATLAIRALADRVAGGLRIRATATSERSAQMAMQWGIPLVSLEELERLDLTIDGADEVDPQWCLIKGGGGALLREKIVASASAQFIVIVDASKLVTRLGAFPLPVEVTPFGHVQTLRRLGALGCDAALREQEGQLYRTDNGHYIADCRFADGIAQPAELELRLNAIPGVVDNGLFVGMASRIIVGHEEGAEELVR</sequence>
<keyword evidence="5" id="KW-1185">Reference proteome</keyword>
<dbReference type="Gene3D" id="3.40.50.1360">
    <property type="match status" value="1"/>
</dbReference>